<dbReference type="SUPFAM" id="SSF56112">
    <property type="entry name" value="Protein kinase-like (PK-like)"/>
    <property type="match status" value="1"/>
</dbReference>
<protein>
    <submittedName>
        <fullName evidence="1">Protein kinase</fullName>
    </submittedName>
</protein>
<dbReference type="GO" id="GO:0016301">
    <property type="term" value="F:kinase activity"/>
    <property type="evidence" value="ECO:0007669"/>
    <property type="project" value="UniProtKB-KW"/>
</dbReference>
<keyword evidence="2" id="KW-1185">Reference proteome</keyword>
<evidence type="ECO:0000313" key="2">
    <source>
        <dbReference type="Proteomes" id="UP000001511"/>
    </source>
</evidence>
<reference evidence="1 2" key="1">
    <citation type="journal article" date="2010" name="PLoS ONE">
        <title>Genome erosion in a nitrogen-fixing vertically transmitted endosymbiotic multicellular cyanobacterium.</title>
        <authorList>
            <person name="Ran L."/>
            <person name="Larsson J."/>
            <person name="Vigil-Stenman T."/>
            <person name="Nylander J.A."/>
            <person name="Ininbergs K."/>
            <person name="Zheng W.W."/>
            <person name="Lapidus A."/>
            <person name="Lowry S."/>
            <person name="Haselkorn R."/>
            <person name="Bergman B."/>
        </authorList>
    </citation>
    <scope>NUCLEOTIDE SEQUENCE [LARGE SCALE GENOMIC DNA]</scope>
    <source>
        <strain evidence="1 2">0708</strain>
    </source>
</reference>
<sequence length="115" mass="13628">MLIQKRYRLVKLIGDVGNYQTFLAVDKGRFPSVSCIVHKLPQNQQITTVFINKVEKLKILNHNPQITKLVYFHTEYEDDYHEDDYLVYEFIAGDNLKAISAKESIFQEMPIWQKY</sequence>
<name>D7DVW7_NOSA0</name>
<keyword evidence="1" id="KW-0808">Transferase</keyword>
<dbReference type="KEGG" id="naz:Aazo_1881"/>
<dbReference type="eggNOG" id="COG0515">
    <property type="taxonomic scope" value="Bacteria"/>
</dbReference>
<keyword evidence="1" id="KW-0418">Kinase</keyword>
<dbReference type="OrthoDB" id="9975409at2"/>
<organism evidence="1 2">
    <name type="scientific">Nostoc azollae (strain 0708)</name>
    <name type="common">Anabaena azollae (strain 0708)</name>
    <dbReference type="NCBI Taxonomy" id="551115"/>
    <lineage>
        <taxon>Bacteria</taxon>
        <taxon>Bacillati</taxon>
        <taxon>Cyanobacteriota</taxon>
        <taxon>Cyanophyceae</taxon>
        <taxon>Nostocales</taxon>
        <taxon>Nostocaceae</taxon>
        <taxon>Trichormus</taxon>
    </lineage>
</organism>
<dbReference type="RefSeq" id="WP_013190993.1">
    <property type="nucleotide sequence ID" value="NC_014248.1"/>
</dbReference>
<proteinExistence type="predicted"/>
<dbReference type="Proteomes" id="UP000001511">
    <property type="component" value="Chromosome"/>
</dbReference>
<accession>D7DVW7</accession>
<dbReference type="InterPro" id="IPR011009">
    <property type="entry name" value="Kinase-like_dom_sf"/>
</dbReference>
<dbReference type="AlphaFoldDB" id="D7DVW7"/>
<dbReference type="STRING" id="551115.Aazo_1881"/>
<dbReference type="EMBL" id="CP002059">
    <property type="protein sequence ID" value="ADI63976.1"/>
    <property type="molecule type" value="Genomic_DNA"/>
</dbReference>
<gene>
    <name evidence="1" type="ordered locus">Aazo_1881</name>
</gene>
<dbReference type="HOGENOM" id="CLU_2106434_0_0_3"/>
<evidence type="ECO:0000313" key="1">
    <source>
        <dbReference type="EMBL" id="ADI63976.1"/>
    </source>
</evidence>